<comment type="caution">
    <text evidence="2">The sequence shown here is derived from an EMBL/GenBank/DDBJ whole genome shotgun (WGS) entry which is preliminary data.</text>
</comment>
<feature type="compositionally biased region" description="Low complexity" evidence="1">
    <location>
        <begin position="127"/>
        <end position="146"/>
    </location>
</feature>
<protein>
    <submittedName>
        <fullName evidence="2">Uncharacterized protein</fullName>
    </submittedName>
</protein>
<feature type="region of interest" description="Disordered" evidence="1">
    <location>
        <begin position="260"/>
        <end position="302"/>
    </location>
</feature>
<evidence type="ECO:0000313" key="2">
    <source>
        <dbReference type="EMBL" id="KAK7550718.1"/>
    </source>
</evidence>
<organism evidence="2 3">
    <name type="scientific">Phyllosticta citricarpa</name>
    <dbReference type="NCBI Taxonomy" id="55181"/>
    <lineage>
        <taxon>Eukaryota</taxon>
        <taxon>Fungi</taxon>
        <taxon>Dikarya</taxon>
        <taxon>Ascomycota</taxon>
        <taxon>Pezizomycotina</taxon>
        <taxon>Dothideomycetes</taxon>
        <taxon>Dothideomycetes incertae sedis</taxon>
        <taxon>Botryosphaeriales</taxon>
        <taxon>Phyllostictaceae</taxon>
        <taxon>Phyllosticta</taxon>
    </lineage>
</organism>
<keyword evidence="3" id="KW-1185">Reference proteome</keyword>
<feature type="region of interest" description="Disordered" evidence="1">
    <location>
        <begin position="1"/>
        <end position="22"/>
    </location>
</feature>
<feature type="compositionally biased region" description="Basic residues" evidence="1">
    <location>
        <begin position="218"/>
        <end position="227"/>
    </location>
</feature>
<feature type="compositionally biased region" description="Polar residues" evidence="1">
    <location>
        <begin position="1"/>
        <end position="12"/>
    </location>
</feature>
<name>A0ABR1MMK5_9PEZI</name>
<gene>
    <name evidence="2" type="ORF">IWX46DRAFT_421087</name>
</gene>
<reference evidence="2 3" key="1">
    <citation type="submission" date="2024-04" db="EMBL/GenBank/DDBJ databases">
        <title>Phyllosticta paracitricarpa is synonymous to the EU quarantine fungus P. citricarpa based on phylogenomic analyses.</title>
        <authorList>
            <consortium name="Lawrence Berkeley National Laboratory"/>
            <person name="Van Ingen-Buijs V.A."/>
            <person name="Van Westerhoven A.C."/>
            <person name="Haridas S."/>
            <person name="Skiadas P."/>
            <person name="Martin F."/>
            <person name="Groenewald J.Z."/>
            <person name="Crous P.W."/>
            <person name="Seidl M.F."/>
        </authorList>
    </citation>
    <scope>NUCLEOTIDE SEQUENCE [LARGE SCALE GENOMIC DNA]</scope>
    <source>
        <strain evidence="2 3">CBS 122670</strain>
    </source>
</reference>
<proteinExistence type="predicted"/>
<feature type="region of interest" description="Disordered" evidence="1">
    <location>
        <begin position="89"/>
        <end position="246"/>
    </location>
</feature>
<dbReference type="PANTHER" id="PTHR38645:SF1">
    <property type="entry name" value="YALI0F12243P"/>
    <property type="match status" value="1"/>
</dbReference>
<evidence type="ECO:0000256" key="1">
    <source>
        <dbReference type="SAM" id="MobiDB-lite"/>
    </source>
</evidence>
<feature type="compositionally biased region" description="Gly residues" evidence="1">
    <location>
        <begin position="284"/>
        <end position="296"/>
    </location>
</feature>
<evidence type="ECO:0000313" key="3">
    <source>
        <dbReference type="Proteomes" id="UP001365128"/>
    </source>
</evidence>
<accession>A0ABR1MMK5</accession>
<sequence length="302" mass="32263">MDSMRSLNTSLPSARRRTQPSAPLLQAFKSAALQVTNLYKAAASDRENAHDEGYQAALEDLLSFMDAENIGVGDGEGWRVRQWATEHLQDGLMGNSVGDSDDEPEEEQRARSSSPAAQRNPDRHKTTSMTTSASSNNANPSPAQTNLRSSTSPEPQPEIRPSFDCSSLPKADFTFRASQSLPPPSHDLDMANDDDDTKAAEDSESVRPPTSPVQINVRHNRPHHRNSRSSSTRSNHNRESSRAAAAAAAAATAAAMAGLGNLGQGAGSKRRVPFGDIFDISPGNGNGKDGFGNGGGKRGRWT</sequence>
<dbReference type="EMBL" id="JBBPDW010000007">
    <property type="protein sequence ID" value="KAK7550718.1"/>
    <property type="molecule type" value="Genomic_DNA"/>
</dbReference>
<dbReference type="PANTHER" id="PTHR38645">
    <property type="entry name" value="CHROMOSOME 9, WHOLE GENOME SHOTGUN SEQUENCE"/>
    <property type="match status" value="1"/>
</dbReference>
<dbReference type="Proteomes" id="UP001365128">
    <property type="component" value="Unassembled WGS sequence"/>
</dbReference>